<dbReference type="EMBL" id="SAXY01000058">
    <property type="protein sequence ID" value="TXJ39676.1"/>
    <property type="molecule type" value="Genomic_DNA"/>
</dbReference>
<dbReference type="Proteomes" id="UP000323176">
    <property type="component" value="Unassembled WGS sequence"/>
</dbReference>
<dbReference type="OrthoDB" id="306957at2"/>
<organism evidence="1 2">
    <name type="scientific">Brachyspira pilosicoli</name>
    <name type="common">Serpulina pilosicoli</name>
    <dbReference type="NCBI Taxonomy" id="52584"/>
    <lineage>
        <taxon>Bacteria</taxon>
        <taxon>Pseudomonadati</taxon>
        <taxon>Spirochaetota</taxon>
        <taxon>Spirochaetia</taxon>
        <taxon>Brachyspirales</taxon>
        <taxon>Brachyspiraceae</taxon>
        <taxon>Brachyspira</taxon>
    </lineage>
</organism>
<gene>
    <name evidence="1" type="ORF">EPJ72_09675</name>
</gene>
<name>A0A5C8EPE6_BRAPL</name>
<proteinExistence type="predicted"/>
<evidence type="ECO:0000313" key="2">
    <source>
        <dbReference type="Proteomes" id="UP000323176"/>
    </source>
</evidence>
<dbReference type="AlphaFoldDB" id="A0A5C8EPE6"/>
<sequence length="225" mass="25269">MYKFLLIIFIFANVLYSKNIFNEFVSLYHIDGKNARLIGNFVDTDSKKGTSVVSDFELITGRNYKLVYLKNSKSLFLANTQGSFVMGRNQVSALKISGNYVITGAANMSDIMSVNFINDYKIESVNADNSVSLIKNSKNVPYAKALLKKEGKDYIIDFFDNTGKAIKKGIYKISSSGGFSKMEFYNLIINTNLSTVCNVERMESSDVTSSYFRSENMKALFGLFN</sequence>
<protein>
    <submittedName>
        <fullName evidence="1">Uncharacterized protein</fullName>
    </submittedName>
</protein>
<reference evidence="1 2" key="1">
    <citation type="journal article" date="1992" name="Lakartidningen">
        <title>[Penicillin V and not amoxicillin is the first choice preparation in acute otitis].</title>
        <authorList>
            <person name="Kamme C."/>
            <person name="Lundgren K."/>
            <person name="Prellner K."/>
        </authorList>
    </citation>
    <scope>NUCLEOTIDE SEQUENCE [LARGE SCALE GENOMIC DNA]</scope>
    <source>
        <strain evidence="1 2">PC5538III-hc</strain>
    </source>
</reference>
<accession>A0A5C8EPE6</accession>
<evidence type="ECO:0000313" key="1">
    <source>
        <dbReference type="EMBL" id="TXJ39676.1"/>
    </source>
</evidence>
<comment type="caution">
    <text evidence="1">The sequence shown here is derived from an EMBL/GenBank/DDBJ whole genome shotgun (WGS) entry which is preliminary data.</text>
</comment>